<evidence type="ECO:0000313" key="2">
    <source>
        <dbReference type="Proteomes" id="UP001064933"/>
    </source>
</evidence>
<dbReference type="RefSeq" id="WP_261757669.1">
    <property type="nucleotide sequence ID" value="NZ_CP104562.2"/>
</dbReference>
<dbReference type="EMBL" id="CP104562">
    <property type="protein sequence ID" value="UXH77911.1"/>
    <property type="molecule type" value="Genomic_DNA"/>
</dbReference>
<protein>
    <recommendedName>
        <fullName evidence="3">Restriction endonuclease type IV Mrr domain-containing protein</fullName>
    </recommendedName>
</protein>
<organism evidence="1 2">
    <name type="scientific">Roseateles amylovorans</name>
    <dbReference type="NCBI Taxonomy" id="2978473"/>
    <lineage>
        <taxon>Bacteria</taxon>
        <taxon>Pseudomonadati</taxon>
        <taxon>Pseudomonadota</taxon>
        <taxon>Betaproteobacteria</taxon>
        <taxon>Burkholderiales</taxon>
        <taxon>Sphaerotilaceae</taxon>
        <taxon>Roseateles</taxon>
    </lineage>
</organism>
<reference evidence="1" key="1">
    <citation type="submission" date="2022-10" db="EMBL/GenBank/DDBJ databases">
        <title>Characterization and whole genome sequencing of a new Roseateles species, isolated from fresh water.</title>
        <authorList>
            <person name="Guliayeva D.Y."/>
            <person name="Akhremchuk A.E."/>
            <person name="Sikolenko M.A."/>
            <person name="Valentovich L.N."/>
            <person name="Sidarenka A.V."/>
        </authorList>
    </citation>
    <scope>NUCLEOTIDE SEQUENCE</scope>
    <source>
        <strain evidence="1">BIM B-1768</strain>
    </source>
</reference>
<dbReference type="Proteomes" id="UP001064933">
    <property type="component" value="Chromosome"/>
</dbReference>
<name>A0ABY6AXJ1_9BURK</name>
<evidence type="ECO:0008006" key="3">
    <source>
        <dbReference type="Google" id="ProtNLM"/>
    </source>
</evidence>
<gene>
    <name evidence="1" type="ORF">N4261_23565</name>
</gene>
<accession>A0ABY6AXJ1</accession>
<keyword evidence="2" id="KW-1185">Reference proteome</keyword>
<proteinExistence type="predicted"/>
<sequence>MSLHNSLPQEWPDYLHDDAEVQPALTVPPAGRYVLDFASLQPLGFEQFCWWLLRKHRRLVGCKRLGGPGLAQGGIDLFAFDDVAPDQLVVFECKSGEGFSASSLTKAMEKFDEGSWKSSTREFYLVLAKYEIEPPLAERWRQVKRDLREKGIHGALWTAHTLTAMVQEHPDVLSKFFPTYPIEHFGNKWMQRVGFHEAFNKAFFDPREHVRAQAFALAQQGELEMSAPADAPLNEPSTDASLPILEPESSKEFKRIGYNWSYRGPWFSISAILPGPQFNHPSAAIDFNIANLTGLTLALGGRWLHDKMLFATGSPITHEHRGFVVGPVPGLEGLVIDLSSARLRLPDDVVEELASVADALTDAVQDAYLELESRWGSAGFPFVNWSGNRVVLGAIDRRGWHEIIAFARAHDVSAGDQPWCMFDAAQDVLKPYVIQTERHSGRFDLGYHGIFYASADVEIDLAEGHLAIMWQPPDAHSNEELSERGWWPVEFAHRWLDDELLPEVRRWVLQREFPSWIGRLARRNALSRFQGILEACIDLRDLRRPSLLDEDRLVVPTRGAVERMQSFFSAAHNRPHAFVSAPVVETLFAALAMLTRLQYGHVRYVVGSLSLAGAPKTHAELEMAILARVREHKVVPSTSGIDYALRAFLELLPADDTLVPRAMDDVLRAALVPLARVHDAAQLARRHEPPTQR</sequence>
<evidence type="ECO:0000313" key="1">
    <source>
        <dbReference type="EMBL" id="UXH77911.1"/>
    </source>
</evidence>